<keyword evidence="2" id="KW-1185">Reference proteome</keyword>
<organism evidence="1 2">
    <name type="scientific">Vibrio agarilyticus</name>
    <dbReference type="NCBI Taxonomy" id="2726741"/>
    <lineage>
        <taxon>Bacteria</taxon>
        <taxon>Pseudomonadati</taxon>
        <taxon>Pseudomonadota</taxon>
        <taxon>Gammaproteobacteria</taxon>
        <taxon>Vibrionales</taxon>
        <taxon>Vibrionaceae</taxon>
        <taxon>Vibrio</taxon>
    </lineage>
</organism>
<dbReference type="RefSeq" id="WP_168837974.1">
    <property type="nucleotide sequence ID" value="NZ_JABAIK010000037.1"/>
</dbReference>
<comment type="caution">
    <text evidence="1">The sequence shown here is derived from an EMBL/GenBank/DDBJ whole genome shotgun (WGS) entry which is preliminary data.</text>
</comment>
<evidence type="ECO:0000313" key="1">
    <source>
        <dbReference type="EMBL" id="NLS14904.1"/>
    </source>
</evidence>
<name>A0A7X8YIN2_9VIBR</name>
<gene>
    <name evidence="1" type="ORF">HGP28_18770</name>
</gene>
<dbReference type="AlphaFoldDB" id="A0A7X8YIN2"/>
<evidence type="ECO:0000313" key="2">
    <source>
        <dbReference type="Proteomes" id="UP000535589"/>
    </source>
</evidence>
<accession>A0A7X8YIN2</accession>
<dbReference type="EMBL" id="JABAIK010000037">
    <property type="protein sequence ID" value="NLS14904.1"/>
    <property type="molecule type" value="Genomic_DNA"/>
</dbReference>
<protein>
    <submittedName>
        <fullName evidence="1">Uncharacterized protein</fullName>
    </submittedName>
</protein>
<proteinExistence type="predicted"/>
<dbReference type="Proteomes" id="UP000535589">
    <property type="component" value="Unassembled WGS sequence"/>
</dbReference>
<reference evidence="1 2" key="1">
    <citation type="submission" date="2020-04" db="EMBL/GenBank/DDBJ databases">
        <title>Vibrio sp. SM6, a novel species isolated from seawater.</title>
        <authorList>
            <person name="Wang X."/>
        </authorList>
    </citation>
    <scope>NUCLEOTIDE SEQUENCE [LARGE SCALE GENOMIC DNA]</scope>
    <source>
        <strain evidence="1 2">SM6</strain>
    </source>
</reference>
<sequence length="230" mass="27284">MKWGALNERSVTSNKTRIERELKMPEKEIKPLKEHPVDFAQMLREELKRDNMSQPNFADAYYREVVGVNAEEYDLEKHRERFKKLLNSTDSRSPERIASYYRYFFQQYRTDGKYTYADKQAAWDMFVELDTSIATRSLKGGDIESALSRLAHLFNFHRQTAHKHGFGCRHYYETVNDIFEGSLRPFTTKWHGQFESGIKSDDQEKLCRKELRNLQKKLSELKEKLNGMCC</sequence>